<comment type="similarity">
    <text evidence="1">Belongs to the LysR transcriptional regulatory family.</text>
</comment>
<evidence type="ECO:0000313" key="9">
    <source>
        <dbReference type="Proteomes" id="UP001223261"/>
    </source>
</evidence>
<dbReference type="GO" id="GO:0003700">
    <property type="term" value="F:DNA-binding transcription factor activity"/>
    <property type="evidence" value="ECO:0007669"/>
    <property type="project" value="InterPro"/>
</dbReference>
<dbReference type="Gene3D" id="1.10.10.10">
    <property type="entry name" value="Winged helix-like DNA-binding domain superfamily/Winged helix DNA-binding domain"/>
    <property type="match status" value="1"/>
</dbReference>
<evidence type="ECO:0000313" key="6">
    <source>
        <dbReference type="EMBL" id="MBU6113605.1"/>
    </source>
</evidence>
<dbReference type="InterPro" id="IPR005119">
    <property type="entry name" value="LysR_subst-bd"/>
</dbReference>
<dbReference type="PANTHER" id="PTHR30419:SF8">
    <property type="entry name" value="NITROGEN ASSIMILATION TRANSCRIPTIONAL ACTIVATOR-RELATED"/>
    <property type="match status" value="1"/>
</dbReference>
<dbReference type="PROSITE" id="PS50931">
    <property type="entry name" value="HTH_LYSR"/>
    <property type="match status" value="1"/>
</dbReference>
<dbReference type="GO" id="GO:0005829">
    <property type="term" value="C:cytosol"/>
    <property type="evidence" value="ECO:0007669"/>
    <property type="project" value="TreeGrafter"/>
</dbReference>
<dbReference type="AlphaFoldDB" id="A0AAP1RQE3"/>
<evidence type="ECO:0000313" key="7">
    <source>
        <dbReference type="EMBL" id="WHI59752.1"/>
    </source>
</evidence>
<proteinExistence type="inferred from homology"/>
<dbReference type="InterPro" id="IPR050950">
    <property type="entry name" value="HTH-type_LysR_regulators"/>
</dbReference>
<dbReference type="CDD" id="cd08438">
    <property type="entry name" value="PBP2_CidR"/>
    <property type="match status" value="1"/>
</dbReference>
<dbReference type="GeneID" id="99675508"/>
<keyword evidence="4" id="KW-0804">Transcription</keyword>
<dbReference type="InterPro" id="IPR000847">
    <property type="entry name" value="LysR_HTH_N"/>
</dbReference>
<dbReference type="NCBIfam" id="NF047520">
    <property type="entry name" value="trans_act_CidR"/>
    <property type="match status" value="1"/>
</dbReference>
<protein>
    <submittedName>
        <fullName evidence="7">LysR family transcriptional regulator</fullName>
    </submittedName>
</protein>
<keyword evidence="2" id="KW-0805">Transcription regulation</keyword>
<dbReference type="Pfam" id="PF03466">
    <property type="entry name" value="LysR_substrate"/>
    <property type="match status" value="1"/>
</dbReference>
<keyword evidence="3" id="KW-0238">DNA-binding</keyword>
<sequence>MEFKQLKYFVEIVRNGGMTQASEHLFVAQSTISKAVKNLENEFDITLFDRSQRHIKLTDTGEVFYEKAVEFLTLFDKLTMELNDIFEIKKGHIRLGLSPMIKVNLITDNLEKFHKKYSDVTYEVLEGGGKAVENYLSQDEIDIGVTALPVDSSKFNSMPLYKEELFLVLNQSHKLSHKKKVAIHELVDEEFVLLHDDYYLRDMIIENCRKAGFYPKTVAKISQLTFIDNMIKRGLGISIVPKSIADQMGDEVRAIELAGEKIYWHLGLIWKKGSYMNQVTEEWMAFLKQDL</sequence>
<feature type="domain" description="HTH lysR-type" evidence="5">
    <location>
        <begin position="1"/>
        <end position="58"/>
    </location>
</feature>
<evidence type="ECO:0000256" key="4">
    <source>
        <dbReference type="ARBA" id="ARBA00023163"/>
    </source>
</evidence>
<dbReference type="EMBL" id="JAHLZN010000008">
    <property type="protein sequence ID" value="MBU6113605.1"/>
    <property type="molecule type" value="Genomic_DNA"/>
</dbReference>
<dbReference type="EMBL" id="CP118848">
    <property type="protein sequence ID" value="WHI59752.1"/>
    <property type="molecule type" value="Genomic_DNA"/>
</dbReference>
<dbReference type="InterPro" id="IPR036388">
    <property type="entry name" value="WH-like_DNA-bd_sf"/>
</dbReference>
<dbReference type="Pfam" id="PF00126">
    <property type="entry name" value="HTH_1"/>
    <property type="match status" value="1"/>
</dbReference>
<evidence type="ECO:0000313" key="8">
    <source>
        <dbReference type="Proteomes" id="UP000770161"/>
    </source>
</evidence>
<name>A0AAP1RQE3_MAMLE</name>
<dbReference type="SUPFAM" id="SSF46785">
    <property type="entry name" value="Winged helix' DNA-binding domain"/>
    <property type="match status" value="1"/>
</dbReference>
<reference evidence="6 8" key="1">
    <citation type="submission" date="2021-06" db="EMBL/GenBank/DDBJ databases">
        <title>Staphylococcus lentus K169 genome sequencing.</title>
        <authorList>
            <person name="Sundareshan S."/>
            <person name="Akhila D.S."/>
            <person name="Prachi D."/>
            <person name="Sivakumar R."/>
            <person name="Rajendhran J."/>
            <person name="Isloor S."/>
            <person name="Hegde N.R."/>
        </authorList>
    </citation>
    <scope>NUCLEOTIDE SEQUENCE [LARGE SCALE GENOMIC DNA]</scope>
    <source>
        <strain evidence="6 8">K169</strain>
    </source>
</reference>
<accession>A0AAP1RQE3</accession>
<organism evidence="7 9">
    <name type="scientific">Mammaliicoccus lentus</name>
    <name type="common">Staphylococcus lentus</name>
    <dbReference type="NCBI Taxonomy" id="42858"/>
    <lineage>
        <taxon>Bacteria</taxon>
        <taxon>Bacillati</taxon>
        <taxon>Bacillota</taxon>
        <taxon>Bacilli</taxon>
        <taxon>Bacillales</taxon>
        <taxon>Staphylococcaceae</taxon>
        <taxon>Mammaliicoccus</taxon>
    </lineage>
</organism>
<dbReference type="Gene3D" id="3.40.190.290">
    <property type="match status" value="1"/>
</dbReference>
<dbReference type="Proteomes" id="UP001223261">
    <property type="component" value="Chromosome"/>
</dbReference>
<evidence type="ECO:0000259" key="5">
    <source>
        <dbReference type="PROSITE" id="PS50931"/>
    </source>
</evidence>
<dbReference type="PANTHER" id="PTHR30419">
    <property type="entry name" value="HTH-TYPE TRANSCRIPTIONAL REGULATOR YBHD"/>
    <property type="match status" value="1"/>
</dbReference>
<dbReference type="Proteomes" id="UP000770161">
    <property type="component" value="Unassembled WGS sequence"/>
</dbReference>
<evidence type="ECO:0000256" key="3">
    <source>
        <dbReference type="ARBA" id="ARBA00023125"/>
    </source>
</evidence>
<dbReference type="InterPro" id="IPR036390">
    <property type="entry name" value="WH_DNA-bd_sf"/>
</dbReference>
<dbReference type="PRINTS" id="PR00039">
    <property type="entry name" value="HTHLYSR"/>
</dbReference>
<dbReference type="FunFam" id="1.10.10.10:FF:000001">
    <property type="entry name" value="LysR family transcriptional regulator"/>
    <property type="match status" value="1"/>
</dbReference>
<dbReference type="RefSeq" id="WP_017000885.1">
    <property type="nucleotide sequence ID" value="NZ_CABIVY010000003.1"/>
</dbReference>
<dbReference type="SUPFAM" id="SSF53850">
    <property type="entry name" value="Periplasmic binding protein-like II"/>
    <property type="match status" value="1"/>
</dbReference>
<dbReference type="GO" id="GO:0003677">
    <property type="term" value="F:DNA binding"/>
    <property type="evidence" value="ECO:0007669"/>
    <property type="project" value="UniProtKB-KW"/>
</dbReference>
<evidence type="ECO:0000256" key="2">
    <source>
        <dbReference type="ARBA" id="ARBA00023015"/>
    </source>
</evidence>
<reference evidence="7" key="2">
    <citation type="journal article" date="2023" name="Antibiotics">
        <title>Prevalence and Molecular Characterization of Methicillin-Resistant Staphylococci (MRS) and Mammaliicocci (MRM) in Dromedary Camels from Algeria: First Detection of SCCmec-mecC Hybrid in Methicillin-Resistant Mammaliicoccus lentus.</title>
        <authorList>
            <person name="Belhout C."/>
            <person name="Boyen F."/>
            <person name="Vereecke N."/>
            <person name="Theuns S."/>
            <person name="Taibi N."/>
            <person name="Stegger M."/>
            <person name="de la Fe-Rodriguez P.Y."/>
            <person name="Bouayad L."/>
            <person name="Elgroud R."/>
            <person name="Butaye P."/>
        </authorList>
    </citation>
    <scope>NUCLEOTIDE SEQUENCE</scope>
    <source>
        <strain evidence="7">7048</strain>
    </source>
</reference>
<keyword evidence="8" id="KW-1185">Reference proteome</keyword>
<gene>
    <name evidence="6" type="ORF">KQ656_06525</name>
    <name evidence="7" type="ORF">PYH69_13715</name>
</gene>
<evidence type="ECO:0000256" key="1">
    <source>
        <dbReference type="ARBA" id="ARBA00009437"/>
    </source>
</evidence>